<dbReference type="PANTHER" id="PTHR42829">
    <property type="entry name" value="NADH-UBIQUINONE OXIDOREDUCTASE CHAIN 5"/>
    <property type="match status" value="1"/>
</dbReference>
<dbReference type="STRING" id="44574.AAW31_17005"/>
<dbReference type="PANTHER" id="PTHR42829:SF2">
    <property type="entry name" value="NADH-UBIQUINONE OXIDOREDUCTASE CHAIN 5"/>
    <property type="match status" value="1"/>
</dbReference>
<protein>
    <submittedName>
        <fullName evidence="9">NADH-quinone oxidoreductase subunit L</fullName>
    </submittedName>
</protein>
<dbReference type="Gene3D" id="1.20.5.2700">
    <property type="match status" value="1"/>
</dbReference>
<dbReference type="GO" id="GO:0012505">
    <property type="term" value="C:endomembrane system"/>
    <property type="evidence" value="ECO:0007669"/>
    <property type="project" value="UniProtKB-SubCell"/>
</dbReference>
<dbReference type="GO" id="GO:0016020">
    <property type="term" value="C:membrane"/>
    <property type="evidence" value="ECO:0007669"/>
    <property type="project" value="UniProtKB-SubCell"/>
</dbReference>
<dbReference type="GO" id="GO:0003954">
    <property type="term" value="F:NADH dehydrogenase activity"/>
    <property type="evidence" value="ECO:0007669"/>
    <property type="project" value="TreeGrafter"/>
</dbReference>
<evidence type="ECO:0000256" key="2">
    <source>
        <dbReference type="ARBA" id="ARBA00022692"/>
    </source>
</evidence>
<dbReference type="AlphaFoldDB" id="A0A1I4K4W2"/>
<feature type="transmembrane region" description="Helical" evidence="6">
    <location>
        <begin position="451"/>
        <end position="472"/>
    </location>
</feature>
<feature type="transmembrane region" description="Helical" evidence="6">
    <location>
        <begin position="6"/>
        <end position="25"/>
    </location>
</feature>
<dbReference type="GO" id="GO:0042773">
    <property type="term" value="P:ATP synthesis coupled electron transport"/>
    <property type="evidence" value="ECO:0007669"/>
    <property type="project" value="InterPro"/>
</dbReference>
<feature type="transmembrane region" description="Helical" evidence="6">
    <location>
        <begin position="140"/>
        <end position="159"/>
    </location>
</feature>
<evidence type="ECO:0000256" key="3">
    <source>
        <dbReference type="ARBA" id="ARBA00022989"/>
    </source>
</evidence>
<feature type="transmembrane region" description="Helical" evidence="6">
    <location>
        <begin position="650"/>
        <end position="670"/>
    </location>
</feature>
<feature type="domain" description="NADH:quinone oxidoreductase/Mrp antiporter transmembrane" evidence="7">
    <location>
        <begin position="134"/>
        <end position="417"/>
    </location>
</feature>
<evidence type="ECO:0000256" key="4">
    <source>
        <dbReference type="ARBA" id="ARBA00023136"/>
    </source>
</evidence>
<feature type="transmembrane region" description="Helical" evidence="6">
    <location>
        <begin position="85"/>
        <end position="105"/>
    </location>
</feature>
<organism evidence="9 10">
    <name type="scientific">Nitrosomonas communis</name>
    <dbReference type="NCBI Taxonomy" id="44574"/>
    <lineage>
        <taxon>Bacteria</taxon>
        <taxon>Pseudomonadati</taxon>
        <taxon>Pseudomonadota</taxon>
        <taxon>Betaproteobacteria</taxon>
        <taxon>Nitrosomonadales</taxon>
        <taxon>Nitrosomonadaceae</taxon>
        <taxon>Nitrosomonas</taxon>
    </lineage>
</organism>
<dbReference type="EMBL" id="FOUB01000003">
    <property type="protein sequence ID" value="SFL73621.1"/>
    <property type="molecule type" value="Genomic_DNA"/>
</dbReference>
<dbReference type="PRINTS" id="PR01434">
    <property type="entry name" value="NADHDHGNASE5"/>
</dbReference>
<feature type="transmembrane region" description="Helical" evidence="6">
    <location>
        <begin position="280"/>
        <end position="301"/>
    </location>
</feature>
<gene>
    <name evidence="9" type="ORF">SAMN05421863_1003107</name>
</gene>
<keyword evidence="2 5" id="KW-0812">Transmembrane</keyword>
<dbReference type="NCBIfam" id="NF005141">
    <property type="entry name" value="PRK06590.1"/>
    <property type="match status" value="1"/>
</dbReference>
<evidence type="ECO:0000256" key="6">
    <source>
        <dbReference type="SAM" id="Phobius"/>
    </source>
</evidence>
<dbReference type="Pfam" id="PF00662">
    <property type="entry name" value="Proton_antipo_N"/>
    <property type="match status" value="1"/>
</dbReference>
<feature type="transmembrane region" description="Helical" evidence="6">
    <location>
        <begin position="250"/>
        <end position="268"/>
    </location>
</feature>
<dbReference type="NCBIfam" id="TIGR01974">
    <property type="entry name" value="NDH_I_L"/>
    <property type="match status" value="1"/>
</dbReference>
<sequence length="671" mass="73289">MSQWQWLWLIPCAPLLGSLIILFLGNLLRREHLAIVACCAAAIAFLVVLLAWLTGAASQPLQQTLYTWVVVGEWQPMFGFTLDRLALVMVSVVSGVGLLVHFYSVPFMAEETDQRRYYFFLNLFLAGMLLLVLADNLLLLYLGWELVGLCSYALIGFWYRESLPSDAGRKAFIVTRIGDTALALGIFLLFSQFHELSLSALLTNATAQWEKGSTLATLATLLILGGALGKSAQLPLQVWLPDAMAGPSPVSALMHAATMVTAGVYLIARTHPLFELAPQTQWLVAAIGALTIVYGASAALAQTDFKKVLAYSTISQIGYMFLALGCGAYALALFHLTTHAFFKALLFLSAGAVIQASGDEHDINSLGRIGNHPSIARWTFLIGAASLAGVPFVTAGFYSKDAILVTTWSTPAGPLLWAFAAFGGLLTAIYIFRVYLLVFQGSGQRTSTISLPYFMSLPLLILALLSIVSGFIELPEGWPGPHLWSLWLENELGVATFPPLTITYNLQLITALLPLAGFSLALWLIQREQAYQSLPLAIFLRNGWGFDAFYHATLVRPYHALARILHAAESKEGIIYIVVRPYRALAKGVSGAVETLLIEGALTRITRGFLAFATFCRKGVEYNALEAGITRLVAALRFGYTLLSITQNGFLSRYALVISTGAVFFLGYWLW</sequence>
<keyword evidence="10" id="KW-1185">Reference proteome</keyword>
<keyword evidence="4 6" id="KW-0472">Membrane</keyword>
<comment type="subcellular location">
    <subcellularLocation>
        <location evidence="1">Endomembrane system</location>
        <topology evidence="1">Multi-pass membrane protein</topology>
    </subcellularLocation>
    <subcellularLocation>
        <location evidence="5">Membrane</location>
        <topology evidence="5">Multi-pass membrane protein</topology>
    </subcellularLocation>
</comment>
<evidence type="ECO:0000256" key="1">
    <source>
        <dbReference type="ARBA" id="ARBA00004127"/>
    </source>
</evidence>
<dbReference type="InterPro" id="IPR018393">
    <property type="entry name" value="NADHpl_OxRdtase_5_subgr"/>
</dbReference>
<dbReference type="InterPro" id="IPR001516">
    <property type="entry name" value="Proton_antipo_N"/>
</dbReference>
<feature type="transmembrane region" description="Helical" evidence="6">
    <location>
        <begin position="171"/>
        <end position="193"/>
    </location>
</feature>
<feature type="transmembrane region" description="Helical" evidence="6">
    <location>
        <begin position="117"/>
        <end position="134"/>
    </location>
</feature>
<name>A0A1I4K4W2_9PROT</name>
<dbReference type="InterPro" id="IPR001750">
    <property type="entry name" value="ND/Mrp_TM"/>
</dbReference>
<feature type="transmembrane region" description="Helical" evidence="6">
    <location>
        <begin position="506"/>
        <end position="525"/>
    </location>
</feature>
<dbReference type="Pfam" id="PF00361">
    <property type="entry name" value="Proton_antipo_M"/>
    <property type="match status" value="1"/>
</dbReference>
<dbReference type="RefSeq" id="WP_074903283.1">
    <property type="nucleotide sequence ID" value="NZ_FOUB01000003.1"/>
</dbReference>
<dbReference type="Proteomes" id="UP000183287">
    <property type="component" value="Unassembled WGS sequence"/>
</dbReference>
<reference evidence="10" key="1">
    <citation type="submission" date="2016-10" db="EMBL/GenBank/DDBJ databases">
        <authorList>
            <person name="Varghese N."/>
            <person name="Submissions S."/>
        </authorList>
    </citation>
    <scope>NUCLEOTIDE SEQUENCE [LARGE SCALE GENOMIC DNA]</scope>
    <source>
        <strain evidence="10">Nm44</strain>
    </source>
</reference>
<evidence type="ECO:0000256" key="5">
    <source>
        <dbReference type="RuleBase" id="RU000320"/>
    </source>
</evidence>
<dbReference type="GO" id="GO:0015990">
    <property type="term" value="P:electron transport coupled proton transport"/>
    <property type="evidence" value="ECO:0007669"/>
    <property type="project" value="TreeGrafter"/>
</dbReference>
<evidence type="ECO:0000313" key="10">
    <source>
        <dbReference type="Proteomes" id="UP000183287"/>
    </source>
</evidence>
<evidence type="ECO:0000259" key="7">
    <source>
        <dbReference type="Pfam" id="PF00361"/>
    </source>
</evidence>
<dbReference type="PRINTS" id="PR01435">
    <property type="entry name" value="NPOXDRDTASE5"/>
</dbReference>
<evidence type="ECO:0000259" key="8">
    <source>
        <dbReference type="Pfam" id="PF00662"/>
    </source>
</evidence>
<feature type="transmembrane region" description="Helical" evidence="6">
    <location>
        <begin position="32"/>
        <end position="53"/>
    </location>
</feature>
<proteinExistence type="predicted"/>
<dbReference type="GO" id="GO:0008137">
    <property type="term" value="F:NADH dehydrogenase (ubiquinone) activity"/>
    <property type="evidence" value="ECO:0007669"/>
    <property type="project" value="InterPro"/>
</dbReference>
<feature type="domain" description="NADH-Ubiquinone oxidoreductase (complex I) chain 5 N-terminal" evidence="8">
    <location>
        <begin position="68"/>
        <end position="118"/>
    </location>
</feature>
<feature type="transmembrane region" description="Helical" evidence="6">
    <location>
        <begin position="308"/>
        <end position="334"/>
    </location>
</feature>
<accession>A0A1I4K4W2</accession>
<feature type="transmembrane region" description="Helical" evidence="6">
    <location>
        <begin position="418"/>
        <end position="439"/>
    </location>
</feature>
<feature type="transmembrane region" description="Helical" evidence="6">
    <location>
        <begin position="378"/>
        <end position="398"/>
    </location>
</feature>
<dbReference type="InterPro" id="IPR003945">
    <property type="entry name" value="NU5C-like"/>
</dbReference>
<keyword evidence="3 6" id="KW-1133">Transmembrane helix</keyword>
<evidence type="ECO:0000313" key="9">
    <source>
        <dbReference type="EMBL" id="SFL73621.1"/>
    </source>
</evidence>